<feature type="region of interest" description="Disordered" evidence="1">
    <location>
        <begin position="134"/>
        <end position="184"/>
    </location>
</feature>
<keyword evidence="2" id="KW-1133">Transmembrane helix</keyword>
<keyword evidence="4" id="KW-1185">Reference proteome</keyword>
<sequence length="184" mass="20036">MVTLPNPSPIFQSTHSFSTEAKRSLETESTLPGIKRGIAIGVACSVSVVLIAILAFCAIKRRNRVLAGEQQQPSTPKAEDVEAQPEAQEKTWWTKARPPSPPPAIALPPQPPVEVDAHIIYELDAGYTPELHGDTCPQEVEACDENHGAPEVAEDPHWQKPKQWPGENIASKPDPKISDDAVTR</sequence>
<reference evidence="3 4" key="1">
    <citation type="journal article" date="2012" name="PLoS Pathog.">
        <title>Diverse lifestyles and strategies of plant pathogenesis encoded in the genomes of eighteen Dothideomycetes fungi.</title>
        <authorList>
            <person name="Ohm R.A."/>
            <person name="Feau N."/>
            <person name="Henrissat B."/>
            <person name="Schoch C.L."/>
            <person name="Horwitz B.A."/>
            <person name="Barry K.W."/>
            <person name="Condon B.J."/>
            <person name="Copeland A.C."/>
            <person name="Dhillon B."/>
            <person name="Glaser F."/>
            <person name="Hesse C.N."/>
            <person name="Kosti I."/>
            <person name="LaButti K."/>
            <person name="Lindquist E.A."/>
            <person name="Lucas S."/>
            <person name="Salamov A.A."/>
            <person name="Bradshaw R.E."/>
            <person name="Ciuffetti L."/>
            <person name="Hamelin R.C."/>
            <person name="Kema G.H.J."/>
            <person name="Lawrence C."/>
            <person name="Scott J.A."/>
            <person name="Spatafora J.W."/>
            <person name="Turgeon B.G."/>
            <person name="de Wit P.J.G.M."/>
            <person name="Zhong S."/>
            <person name="Goodwin S.B."/>
            <person name="Grigoriev I.V."/>
        </authorList>
    </citation>
    <scope>NUCLEOTIDE SEQUENCE [LARGE SCALE GENOMIC DNA]</scope>
    <source>
        <strain evidence="4">28A</strain>
    </source>
</reference>
<organism evidence="3 4">
    <name type="scientific">Exserohilum turcicum (strain 28A)</name>
    <name type="common">Northern leaf blight fungus</name>
    <name type="synonym">Setosphaeria turcica</name>
    <dbReference type="NCBI Taxonomy" id="671987"/>
    <lineage>
        <taxon>Eukaryota</taxon>
        <taxon>Fungi</taxon>
        <taxon>Dikarya</taxon>
        <taxon>Ascomycota</taxon>
        <taxon>Pezizomycotina</taxon>
        <taxon>Dothideomycetes</taxon>
        <taxon>Pleosporomycetidae</taxon>
        <taxon>Pleosporales</taxon>
        <taxon>Pleosporineae</taxon>
        <taxon>Pleosporaceae</taxon>
        <taxon>Exserohilum</taxon>
    </lineage>
</organism>
<dbReference type="Proteomes" id="UP000016935">
    <property type="component" value="Unassembled WGS sequence"/>
</dbReference>
<keyword evidence="2" id="KW-0812">Transmembrane</keyword>
<dbReference type="AlphaFoldDB" id="R0K9D2"/>
<evidence type="ECO:0000256" key="2">
    <source>
        <dbReference type="SAM" id="Phobius"/>
    </source>
</evidence>
<proteinExistence type="predicted"/>
<dbReference type="EMBL" id="KB908703">
    <property type="protein sequence ID" value="EOA84887.1"/>
    <property type="molecule type" value="Genomic_DNA"/>
</dbReference>
<feature type="compositionally biased region" description="Basic and acidic residues" evidence="1">
    <location>
        <begin position="173"/>
        <end position="184"/>
    </location>
</feature>
<feature type="region of interest" description="Disordered" evidence="1">
    <location>
        <begin position="1"/>
        <end position="23"/>
    </location>
</feature>
<feature type="region of interest" description="Disordered" evidence="1">
    <location>
        <begin position="67"/>
        <end position="105"/>
    </location>
</feature>
<gene>
    <name evidence="3" type="ORF">SETTUDRAFT_32127</name>
</gene>
<evidence type="ECO:0000313" key="4">
    <source>
        <dbReference type="Proteomes" id="UP000016935"/>
    </source>
</evidence>
<dbReference type="GeneID" id="19403627"/>
<feature type="compositionally biased region" description="Polar residues" evidence="1">
    <location>
        <begin position="9"/>
        <end position="19"/>
    </location>
</feature>
<dbReference type="OrthoDB" id="3798952at2759"/>
<feature type="transmembrane region" description="Helical" evidence="2">
    <location>
        <begin position="38"/>
        <end position="59"/>
    </location>
</feature>
<evidence type="ECO:0000313" key="3">
    <source>
        <dbReference type="EMBL" id="EOA84887.1"/>
    </source>
</evidence>
<keyword evidence="2" id="KW-0472">Membrane</keyword>
<reference evidence="3 4" key="2">
    <citation type="journal article" date="2013" name="PLoS Genet.">
        <title>Comparative genome structure, secondary metabolite, and effector coding capacity across Cochliobolus pathogens.</title>
        <authorList>
            <person name="Condon B.J."/>
            <person name="Leng Y."/>
            <person name="Wu D."/>
            <person name="Bushley K.E."/>
            <person name="Ohm R.A."/>
            <person name="Otillar R."/>
            <person name="Martin J."/>
            <person name="Schackwitz W."/>
            <person name="Grimwood J."/>
            <person name="MohdZainudin N."/>
            <person name="Xue C."/>
            <person name="Wang R."/>
            <person name="Manning V.A."/>
            <person name="Dhillon B."/>
            <person name="Tu Z.J."/>
            <person name="Steffenson B.J."/>
            <person name="Salamov A."/>
            <person name="Sun H."/>
            <person name="Lowry S."/>
            <person name="LaButti K."/>
            <person name="Han J."/>
            <person name="Copeland A."/>
            <person name="Lindquist E."/>
            <person name="Barry K."/>
            <person name="Schmutz J."/>
            <person name="Baker S.E."/>
            <person name="Ciuffetti L.M."/>
            <person name="Grigoriev I.V."/>
            <person name="Zhong S."/>
            <person name="Turgeon B.G."/>
        </authorList>
    </citation>
    <scope>NUCLEOTIDE SEQUENCE [LARGE SCALE GENOMIC DNA]</scope>
    <source>
        <strain evidence="4">28A</strain>
    </source>
</reference>
<feature type="compositionally biased region" description="Basic and acidic residues" evidence="1">
    <location>
        <begin position="144"/>
        <end position="158"/>
    </location>
</feature>
<accession>R0K9D2</accession>
<dbReference type="RefSeq" id="XP_008027005.1">
    <property type="nucleotide sequence ID" value="XM_008028814.1"/>
</dbReference>
<protein>
    <submittedName>
        <fullName evidence="3">Uncharacterized protein</fullName>
    </submittedName>
</protein>
<evidence type="ECO:0000256" key="1">
    <source>
        <dbReference type="SAM" id="MobiDB-lite"/>
    </source>
</evidence>
<name>R0K9D2_EXST2</name>
<dbReference type="HOGENOM" id="CLU_105111_0_0_1"/>